<evidence type="ECO:0000256" key="1">
    <source>
        <dbReference type="ARBA" id="ARBA00004186"/>
    </source>
</evidence>
<dbReference type="AlphaFoldDB" id="A0A0N5AWR8"/>
<dbReference type="GO" id="GO:0005874">
    <property type="term" value="C:microtubule"/>
    <property type="evidence" value="ECO:0007669"/>
    <property type="project" value="UniProtKB-KW"/>
</dbReference>
<feature type="coiled-coil region" evidence="8">
    <location>
        <begin position="6"/>
        <end position="177"/>
    </location>
</feature>
<evidence type="ECO:0000313" key="11">
    <source>
        <dbReference type="WBParaSite" id="SMUV_0000937901-mRNA-1"/>
    </source>
</evidence>
<evidence type="ECO:0000256" key="5">
    <source>
        <dbReference type="ARBA" id="ARBA00022701"/>
    </source>
</evidence>
<accession>A0A0N5AWR8</accession>
<reference evidence="11" key="1">
    <citation type="submission" date="2017-02" db="UniProtKB">
        <authorList>
            <consortium name="WormBaseParasite"/>
        </authorList>
    </citation>
    <scope>IDENTIFICATION</scope>
</reference>
<proteinExistence type="inferred from homology"/>
<dbReference type="GO" id="GO:0000776">
    <property type="term" value="C:kinetochore"/>
    <property type="evidence" value="ECO:0007669"/>
    <property type="project" value="TreeGrafter"/>
</dbReference>
<evidence type="ECO:0000256" key="7">
    <source>
        <dbReference type="ARBA" id="ARBA00023212"/>
    </source>
</evidence>
<dbReference type="STRING" id="451379.A0A0N5AWR8"/>
<evidence type="ECO:0000256" key="3">
    <source>
        <dbReference type="ARBA" id="ARBA00007429"/>
    </source>
</evidence>
<dbReference type="GO" id="GO:0005819">
    <property type="term" value="C:spindle"/>
    <property type="evidence" value="ECO:0007669"/>
    <property type="project" value="UniProtKB-SubCell"/>
</dbReference>
<dbReference type="GO" id="GO:0007020">
    <property type="term" value="P:microtubule nucleation"/>
    <property type="evidence" value="ECO:0007669"/>
    <property type="project" value="TreeGrafter"/>
</dbReference>
<evidence type="ECO:0000256" key="2">
    <source>
        <dbReference type="ARBA" id="ARBA00004300"/>
    </source>
</evidence>
<dbReference type="GO" id="GO:0047496">
    <property type="term" value="P:vesicle transport along microtubule"/>
    <property type="evidence" value="ECO:0007669"/>
    <property type="project" value="TreeGrafter"/>
</dbReference>
<evidence type="ECO:0000256" key="6">
    <source>
        <dbReference type="ARBA" id="ARBA00023054"/>
    </source>
</evidence>
<dbReference type="InterPro" id="IPR033494">
    <property type="entry name" value="NUDE"/>
</dbReference>
<comment type="subcellular location">
    <subcellularLocation>
        <location evidence="2">Cytoplasm</location>
        <location evidence="2">Cytoskeleton</location>
        <location evidence="2">Microtubule organizing center</location>
        <location evidence="2">Centrosome</location>
    </subcellularLocation>
    <subcellularLocation>
        <location evidence="1">Cytoplasm</location>
        <location evidence="1">Cytoskeleton</location>
        <location evidence="1">Spindle</location>
    </subcellularLocation>
</comment>
<dbReference type="Proteomes" id="UP000046393">
    <property type="component" value="Unplaced"/>
</dbReference>
<comment type="similarity">
    <text evidence="3">Belongs to the nudE family.</text>
</comment>
<keyword evidence="7" id="KW-0206">Cytoskeleton</keyword>
<keyword evidence="10" id="KW-1185">Reference proteome</keyword>
<dbReference type="Pfam" id="PF04880">
    <property type="entry name" value="NUDE_C"/>
    <property type="match status" value="1"/>
</dbReference>
<dbReference type="Gene3D" id="6.10.250.1080">
    <property type="match status" value="1"/>
</dbReference>
<dbReference type="GO" id="GO:0016477">
    <property type="term" value="P:cell migration"/>
    <property type="evidence" value="ECO:0007669"/>
    <property type="project" value="TreeGrafter"/>
</dbReference>
<dbReference type="GO" id="GO:0005813">
    <property type="term" value="C:centrosome"/>
    <property type="evidence" value="ECO:0007669"/>
    <property type="project" value="UniProtKB-SubCell"/>
</dbReference>
<protein>
    <submittedName>
        <fullName evidence="11">NUDE_C domain-containing protein</fullName>
    </submittedName>
</protein>
<evidence type="ECO:0000313" key="10">
    <source>
        <dbReference type="Proteomes" id="UP000046393"/>
    </source>
</evidence>
<dbReference type="InterPro" id="IPR006964">
    <property type="entry name" value="NUDE_dom"/>
</dbReference>
<dbReference type="GO" id="GO:0007059">
    <property type="term" value="P:chromosome segregation"/>
    <property type="evidence" value="ECO:0007669"/>
    <property type="project" value="TreeGrafter"/>
</dbReference>
<evidence type="ECO:0000256" key="8">
    <source>
        <dbReference type="SAM" id="Coils"/>
    </source>
</evidence>
<feature type="domain" description="NUDE" evidence="9">
    <location>
        <begin position="126"/>
        <end position="232"/>
    </location>
</feature>
<dbReference type="GO" id="GO:0005871">
    <property type="term" value="C:kinesin complex"/>
    <property type="evidence" value="ECO:0007669"/>
    <property type="project" value="TreeGrafter"/>
</dbReference>
<dbReference type="GO" id="GO:0007100">
    <property type="term" value="P:mitotic centrosome separation"/>
    <property type="evidence" value="ECO:0007669"/>
    <property type="project" value="TreeGrafter"/>
</dbReference>
<keyword evidence="5" id="KW-0493">Microtubule</keyword>
<keyword evidence="4" id="KW-0963">Cytoplasm</keyword>
<dbReference type="WBParaSite" id="SMUV_0000937901-mRNA-1">
    <property type="protein sequence ID" value="SMUV_0000937901-mRNA-1"/>
    <property type="gene ID" value="SMUV_0000937901"/>
</dbReference>
<evidence type="ECO:0000259" key="9">
    <source>
        <dbReference type="Pfam" id="PF04880"/>
    </source>
</evidence>
<sequence>MMETFVSGYQDEANRYKKEAEEARAELEEFILCSKTMEAELDEELNSEKRKSSKMEREIMNLRTQLEKYKDDLSRYRAESCAVDSKKNDELKSLRAENESLSKRVRKLEQENDDLERELRIKNETLKDTEKRLNDELELRALLSTELDAKEELGEHCQRLEDEIRDLKLDNSVKDAKIRNWRTIERNALSSHPDDIKAYHNSVLKSSMKQKVNGDMESVVHGSNCNPLASPLTRNITPVIANLLKTVQGLEKKLLSMHPERNAPCENCLSPLNRC</sequence>
<dbReference type="GO" id="GO:0051642">
    <property type="term" value="P:centrosome localization"/>
    <property type="evidence" value="ECO:0007669"/>
    <property type="project" value="TreeGrafter"/>
</dbReference>
<dbReference type="GO" id="GO:0000132">
    <property type="term" value="P:establishment of mitotic spindle orientation"/>
    <property type="evidence" value="ECO:0007669"/>
    <property type="project" value="TreeGrafter"/>
</dbReference>
<organism evidence="10 11">
    <name type="scientific">Syphacia muris</name>
    <dbReference type="NCBI Taxonomy" id="451379"/>
    <lineage>
        <taxon>Eukaryota</taxon>
        <taxon>Metazoa</taxon>
        <taxon>Ecdysozoa</taxon>
        <taxon>Nematoda</taxon>
        <taxon>Chromadorea</taxon>
        <taxon>Rhabditida</taxon>
        <taxon>Spirurina</taxon>
        <taxon>Oxyuridomorpha</taxon>
        <taxon>Oxyuroidea</taxon>
        <taxon>Oxyuridae</taxon>
        <taxon>Syphacia</taxon>
    </lineage>
</organism>
<dbReference type="GO" id="GO:0008017">
    <property type="term" value="F:microtubule binding"/>
    <property type="evidence" value="ECO:0007669"/>
    <property type="project" value="InterPro"/>
</dbReference>
<keyword evidence="6 8" id="KW-0175">Coiled coil</keyword>
<dbReference type="PANTHER" id="PTHR10921:SF1">
    <property type="entry name" value="NUCLEAR DISTRIBUTION PROTEIN NUDE HOMOLOG"/>
    <property type="match status" value="1"/>
</dbReference>
<evidence type="ECO:0000256" key="4">
    <source>
        <dbReference type="ARBA" id="ARBA00022490"/>
    </source>
</evidence>
<dbReference type="PANTHER" id="PTHR10921">
    <property type="entry name" value="NUCLEAR DISTRIBUTION PROTEIN NUDE HOMOLOG 1"/>
    <property type="match status" value="1"/>
</dbReference>
<name>A0A0N5AWR8_9BILA</name>